<evidence type="ECO:0000313" key="3">
    <source>
        <dbReference type="Proteomes" id="UP000092651"/>
    </source>
</evidence>
<dbReference type="InterPro" id="IPR027417">
    <property type="entry name" value="P-loop_NTPase"/>
</dbReference>
<comment type="caution">
    <text evidence="2">The sequence shown here is derived from an EMBL/GenBank/DDBJ whole genome shotgun (WGS) entry which is preliminary data.</text>
</comment>
<proteinExistence type="predicted"/>
<dbReference type="RefSeq" id="WP_065394789.1">
    <property type="nucleotide sequence ID" value="NZ_MAYH01000023.1"/>
</dbReference>
<dbReference type="Gene3D" id="3.40.50.300">
    <property type="entry name" value="P-loop containing nucleotide triphosphate hydrolases"/>
    <property type="match status" value="1"/>
</dbReference>
<dbReference type="EMBL" id="MAYH01000023">
    <property type="protein sequence ID" value="OCA72570.1"/>
    <property type="molecule type" value="Genomic_DNA"/>
</dbReference>
<evidence type="ECO:0000313" key="2">
    <source>
        <dbReference type="EMBL" id="OCA72570.1"/>
    </source>
</evidence>
<dbReference type="OrthoDB" id="5638848at2"/>
<organism evidence="2 3">
    <name type="scientific">Chryseobacterium artocarpi</name>
    <dbReference type="NCBI Taxonomy" id="1414727"/>
    <lineage>
        <taxon>Bacteria</taxon>
        <taxon>Pseudomonadati</taxon>
        <taxon>Bacteroidota</taxon>
        <taxon>Flavobacteriia</taxon>
        <taxon>Flavobacteriales</taxon>
        <taxon>Weeksellaceae</taxon>
        <taxon>Chryseobacterium group</taxon>
        <taxon>Chryseobacterium</taxon>
    </lineage>
</organism>
<dbReference type="Proteomes" id="UP000092651">
    <property type="component" value="Unassembled WGS sequence"/>
</dbReference>
<evidence type="ECO:0000259" key="1">
    <source>
        <dbReference type="Pfam" id="PF13521"/>
    </source>
</evidence>
<keyword evidence="3" id="KW-1185">Reference proteome</keyword>
<accession>A0A1B8ZLW3</accession>
<dbReference type="Pfam" id="PF13521">
    <property type="entry name" value="AAA_28"/>
    <property type="match status" value="1"/>
</dbReference>
<dbReference type="InterPro" id="IPR038727">
    <property type="entry name" value="NadR/Ttd14_AAA_dom"/>
</dbReference>
<feature type="domain" description="NadR/Ttd14 AAA" evidence="1">
    <location>
        <begin position="9"/>
        <end position="173"/>
    </location>
</feature>
<dbReference type="AlphaFoldDB" id="A0A1B8ZLW3"/>
<gene>
    <name evidence="2" type="ORF">BBI01_10685</name>
</gene>
<protein>
    <submittedName>
        <fullName evidence="2">ATPase</fullName>
    </submittedName>
</protein>
<sequence>MKQKNSKLYILTGGPGAGKTSLLNELNKKGFMTVPEEGRRIIKEQISIKGDALPWINKKRFADLMFEASVNSFLKIDKLEEQPVFFDRGILDTIGYLKLENIPVPDEMKTKADTMKYHNNVFILPPWKEIYENDLERKQTIEVAQATFDCMNETYLEYGYNLIEVPKISIKQRAEFILNIIGNHE</sequence>
<reference evidence="2 3" key="1">
    <citation type="submission" date="2016-07" db="EMBL/GenBank/DDBJ databases">
        <authorList>
            <person name="Jeong J.-J."/>
            <person name="Kim D.W."/>
            <person name="Sang M.K."/>
            <person name="Choi I.-G."/>
            <person name="Kim K.D."/>
        </authorList>
    </citation>
    <scope>NUCLEOTIDE SEQUENCE [LARGE SCALE GENOMIC DNA]</scope>
    <source>
        <strain evidence="2 3">UTM-3</strain>
    </source>
</reference>
<dbReference type="SUPFAM" id="SSF52540">
    <property type="entry name" value="P-loop containing nucleoside triphosphate hydrolases"/>
    <property type="match status" value="1"/>
</dbReference>
<name>A0A1B8ZLW3_9FLAO</name>